<protein>
    <recommendedName>
        <fullName evidence="3">Double zinc ribbon domain-containing protein</fullName>
    </recommendedName>
</protein>
<dbReference type="EMBL" id="JAQOSQ010000024">
    <property type="protein sequence ID" value="MDJ1185044.1"/>
    <property type="molecule type" value="Genomic_DNA"/>
</dbReference>
<proteinExistence type="predicted"/>
<accession>A0ABT7C2S9</accession>
<evidence type="ECO:0000313" key="2">
    <source>
        <dbReference type="Proteomes" id="UP001232992"/>
    </source>
</evidence>
<evidence type="ECO:0000313" key="1">
    <source>
        <dbReference type="EMBL" id="MDJ1185044.1"/>
    </source>
</evidence>
<organism evidence="1 2">
    <name type="scientific">Roseofilum casamattae BLCC-M143</name>
    <dbReference type="NCBI Taxonomy" id="3022442"/>
    <lineage>
        <taxon>Bacteria</taxon>
        <taxon>Bacillati</taxon>
        <taxon>Cyanobacteriota</taxon>
        <taxon>Cyanophyceae</taxon>
        <taxon>Desertifilales</taxon>
        <taxon>Desertifilaceae</taxon>
        <taxon>Roseofilum</taxon>
        <taxon>Roseofilum casamattae</taxon>
    </lineage>
</organism>
<keyword evidence="2" id="KW-1185">Reference proteome</keyword>
<evidence type="ECO:0008006" key="3">
    <source>
        <dbReference type="Google" id="ProtNLM"/>
    </source>
</evidence>
<dbReference type="RefSeq" id="WP_283759696.1">
    <property type="nucleotide sequence ID" value="NZ_JAQOSQ010000024.1"/>
</dbReference>
<gene>
    <name evidence="1" type="ORF">PMH09_17800</name>
</gene>
<name>A0ABT7C2S9_9CYAN</name>
<dbReference type="Proteomes" id="UP001232992">
    <property type="component" value="Unassembled WGS sequence"/>
</dbReference>
<sequence length="93" mass="10996">MKIWNKIGKSILNLFLRSNCPLCDRPADGDVLCSFCEKSLRRLQFKNPRQWWTPQQQCSGQLRRFIWGQYQGQLRQAIAAFKYTVISLENSDR</sequence>
<reference evidence="1 2" key="1">
    <citation type="submission" date="2023-01" db="EMBL/GenBank/DDBJ databases">
        <title>Novel diversity within Roseofilum (Cyanobacteria; Desertifilaceae) from marine benthic mats with descriptions of four novel species.</title>
        <authorList>
            <person name="Wang Y."/>
            <person name="Berthold D.E."/>
            <person name="Hu J."/>
            <person name="Lefler F.W."/>
            <person name="Laughinghouse H.D. IV."/>
        </authorList>
    </citation>
    <scope>NUCLEOTIDE SEQUENCE [LARGE SCALE GENOMIC DNA]</scope>
    <source>
        <strain evidence="1 2">BLCC-M143</strain>
    </source>
</reference>
<comment type="caution">
    <text evidence="1">The sequence shown here is derived from an EMBL/GenBank/DDBJ whole genome shotgun (WGS) entry which is preliminary data.</text>
</comment>